<keyword evidence="1" id="KW-1133">Transmembrane helix</keyword>
<accession>A0A143QMI7</accession>
<feature type="transmembrane region" description="Helical" evidence="1">
    <location>
        <begin position="400"/>
        <end position="420"/>
    </location>
</feature>
<dbReference type="InterPro" id="IPR004697">
    <property type="entry name" value="AbgT"/>
</dbReference>
<feature type="transmembrane region" description="Helical" evidence="1">
    <location>
        <begin position="178"/>
        <end position="198"/>
    </location>
</feature>
<organism evidence="2 3">
    <name type="scientific">Rhodococcoides fascians</name>
    <name type="common">Rhodococcus fascians</name>
    <dbReference type="NCBI Taxonomy" id="1828"/>
    <lineage>
        <taxon>Bacteria</taxon>
        <taxon>Bacillati</taxon>
        <taxon>Actinomycetota</taxon>
        <taxon>Actinomycetes</taxon>
        <taxon>Mycobacteriales</taxon>
        <taxon>Nocardiaceae</taxon>
        <taxon>Rhodococcoides</taxon>
    </lineage>
</organism>
<proteinExistence type="predicted"/>
<feature type="transmembrane region" description="Helical" evidence="1">
    <location>
        <begin position="45"/>
        <end position="70"/>
    </location>
</feature>
<name>A0A143QMI7_RHOFA</name>
<dbReference type="Pfam" id="PF03806">
    <property type="entry name" value="ABG_transport"/>
    <property type="match status" value="1"/>
</dbReference>
<dbReference type="PANTHER" id="PTHR30282:SF0">
    <property type="entry name" value="P-AMINOBENZOYL-GLUTAMATE TRANSPORT PROTEIN"/>
    <property type="match status" value="1"/>
</dbReference>
<dbReference type="RefSeq" id="WP_080729091.1">
    <property type="nucleotide sequence ID" value="NZ_CP015220.1"/>
</dbReference>
<evidence type="ECO:0000256" key="1">
    <source>
        <dbReference type="SAM" id="Phobius"/>
    </source>
</evidence>
<reference evidence="3" key="2">
    <citation type="submission" date="2016-04" db="EMBL/GenBank/DDBJ databases">
        <title>Complete Genome and Plasmid Sequences for Rhodococcus fascians D188 and Draft Sequences for Rhodococcus spp. Isolates PBTS 1 and PBTS 2.</title>
        <authorList>
            <person name="Stamer R."/>
            <person name="Vereecke D."/>
            <person name="Zhang Y."/>
            <person name="Schilkey F."/>
            <person name="Devitt N."/>
            <person name="Randall J."/>
        </authorList>
    </citation>
    <scope>NUCLEOTIDE SEQUENCE [LARGE SCALE GENOMIC DNA]</scope>
    <source>
        <strain evidence="3">PBTS2</strain>
    </source>
</reference>
<feature type="transmembrane region" description="Helical" evidence="1">
    <location>
        <begin position="284"/>
        <end position="301"/>
    </location>
</feature>
<sequence length="524" mass="55388">MSSQIDGPPATADAPETRMPWGLKTLFRLVSSIERVGNKLPHPFLLFWLLAAVLAVVSAILAALGTGVVLPSTGEVSMVRSLLSSDGVAMIFGTALDNFAGFAPLPIIVTVILGVSVAEHSGVLTTLLRATIVKLPAKWVTFSVAFAGTMSHVMFDAAFIVVLPLAAMAFKAAGRSPVLGMMVAFVAIAGGYNASPLITPSDAIMSSLTTSAAQIVDADYSVTPVDNYFFSLASSLVISIFITLVVELVMAKHMNLDADEGVEDGAEKLALDLEPIEKKGMRRAGAALAVYVAVVVAALLPPSSPLRGEDGGFVQSIVLQNIAFFIAIAFVLVGWVYGRTTGSLRQLREIPESMAVGIKTLAPILVLFFAISQFLAYFKWTGIGNVVAVEGAELLKAGGLHPLVVFAMMLVLISVMNLLVTSGSAMWSMLAPVLVPMLMYIDVNPETTQAVYRIADSCTNAMTPMSAYFVLTLGLIQRYKKNAGIGTLASFTIPVALGMLIVWAALFAVWYMLGIPLGPGAPIR</sequence>
<keyword evidence="1" id="KW-0472">Membrane</keyword>
<feature type="transmembrane region" description="Helical" evidence="1">
    <location>
        <begin position="91"/>
        <end position="117"/>
    </location>
</feature>
<feature type="transmembrane region" description="Helical" evidence="1">
    <location>
        <begin position="137"/>
        <end position="166"/>
    </location>
</feature>
<dbReference type="GO" id="GO:0015558">
    <property type="term" value="F:secondary active p-aminobenzoyl-glutamate transmembrane transporter activity"/>
    <property type="evidence" value="ECO:0007669"/>
    <property type="project" value="InterPro"/>
</dbReference>
<gene>
    <name evidence="2" type="primary">abgT</name>
    <name evidence="2" type="ORF">A3Q41_02381</name>
</gene>
<feature type="transmembrane region" description="Helical" evidence="1">
    <location>
        <begin position="491"/>
        <end position="513"/>
    </location>
</feature>
<feature type="transmembrane region" description="Helical" evidence="1">
    <location>
        <begin position="358"/>
        <end position="380"/>
    </location>
</feature>
<keyword evidence="3" id="KW-1185">Reference proteome</keyword>
<dbReference type="PATRIC" id="fig|1653479.3.peg.2411"/>
<feature type="transmembrane region" description="Helical" evidence="1">
    <location>
        <begin position="228"/>
        <end position="250"/>
    </location>
</feature>
<dbReference type="EMBL" id="CP015220">
    <property type="protein sequence ID" value="AMY23682.1"/>
    <property type="molecule type" value="Genomic_DNA"/>
</dbReference>
<dbReference type="GO" id="GO:1902604">
    <property type="term" value="P:p-aminobenzoyl-glutamate transmembrane transport"/>
    <property type="evidence" value="ECO:0007669"/>
    <property type="project" value="InterPro"/>
</dbReference>
<evidence type="ECO:0000313" key="2">
    <source>
        <dbReference type="EMBL" id="AMY23682.1"/>
    </source>
</evidence>
<dbReference type="AlphaFoldDB" id="A0A143QMI7"/>
<reference evidence="2 3" key="1">
    <citation type="journal article" date="2016" name="Genome Announc.">
        <title>Complete Genome and Plasmid Sequences for Rhodococcus fascians D188 and Draft Sequences for Rhodococcus Isolates PBTS 1 and PBTS 2.</title>
        <authorList>
            <person name="Stamler R.A."/>
            <person name="Vereecke D."/>
            <person name="Zhang Y."/>
            <person name="Schilkey F."/>
            <person name="Devitt N."/>
            <person name="Randall J.J."/>
        </authorList>
    </citation>
    <scope>NUCLEOTIDE SEQUENCE [LARGE SCALE GENOMIC DNA]</scope>
    <source>
        <strain evidence="2 3">PBTS2</strain>
    </source>
</reference>
<evidence type="ECO:0000313" key="3">
    <source>
        <dbReference type="Proteomes" id="UP000076038"/>
    </source>
</evidence>
<dbReference type="PANTHER" id="PTHR30282">
    <property type="entry name" value="P-AMINOBENZOYL GLUTAMATE TRANSPORTER"/>
    <property type="match status" value="1"/>
</dbReference>
<keyword evidence="1" id="KW-0812">Transmembrane</keyword>
<feature type="transmembrane region" description="Helical" evidence="1">
    <location>
        <begin position="313"/>
        <end position="337"/>
    </location>
</feature>
<dbReference type="Proteomes" id="UP000076038">
    <property type="component" value="Chromosome"/>
</dbReference>
<protein>
    <submittedName>
        <fullName evidence="2">p-aminobenzoyl-glutamate transport protein</fullName>
    </submittedName>
</protein>
<dbReference type="KEGG" id="rhs:A3Q41_02381"/>